<dbReference type="EMBL" id="GL445323">
    <property type="protein sequence ID" value="EFN89771.1"/>
    <property type="molecule type" value="Genomic_DNA"/>
</dbReference>
<dbReference type="Proteomes" id="UP000008237">
    <property type="component" value="Unassembled WGS sequence"/>
</dbReference>
<reference evidence="2 3" key="1">
    <citation type="journal article" date="2010" name="Science">
        <title>Genomic comparison of the ants Camponotus floridanus and Harpegnathos saltator.</title>
        <authorList>
            <person name="Bonasio R."/>
            <person name="Zhang G."/>
            <person name="Ye C."/>
            <person name="Mutti N.S."/>
            <person name="Fang X."/>
            <person name="Qin N."/>
            <person name="Donahue G."/>
            <person name="Yang P."/>
            <person name="Li Q."/>
            <person name="Li C."/>
            <person name="Zhang P."/>
            <person name="Huang Z."/>
            <person name="Berger S.L."/>
            <person name="Reinberg D."/>
            <person name="Wang J."/>
            <person name="Liebig J."/>
        </authorList>
    </citation>
    <scope>NUCLEOTIDE SEQUENCE [LARGE SCALE GENOMIC DNA]</scope>
    <source>
        <strain evidence="2 3">R22 G/1</strain>
    </source>
</reference>
<sequence length="101" mass="11544">MPPQQQQQQQQSCDNKMPTSCSSKIDSNENATVTQMYICIFKRTDTLVPGYRGNSIERGTSVTAWQLERNSHDWKKILMTLKLHVKNVRPVCVSKSDAQTE</sequence>
<dbReference type="InParanoid" id="E2B393"/>
<evidence type="ECO:0000256" key="1">
    <source>
        <dbReference type="SAM" id="MobiDB-lite"/>
    </source>
</evidence>
<gene>
    <name evidence="2" type="ORF">EAI_13957</name>
</gene>
<keyword evidence="3" id="KW-1185">Reference proteome</keyword>
<organism evidence="3">
    <name type="scientific">Harpegnathos saltator</name>
    <name type="common">Jerdon's jumping ant</name>
    <dbReference type="NCBI Taxonomy" id="610380"/>
    <lineage>
        <taxon>Eukaryota</taxon>
        <taxon>Metazoa</taxon>
        <taxon>Ecdysozoa</taxon>
        <taxon>Arthropoda</taxon>
        <taxon>Hexapoda</taxon>
        <taxon>Insecta</taxon>
        <taxon>Pterygota</taxon>
        <taxon>Neoptera</taxon>
        <taxon>Endopterygota</taxon>
        <taxon>Hymenoptera</taxon>
        <taxon>Apocrita</taxon>
        <taxon>Aculeata</taxon>
        <taxon>Formicoidea</taxon>
        <taxon>Formicidae</taxon>
        <taxon>Ponerinae</taxon>
        <taxon>Ponerini</taxon>
        <taxon>Harpegnathos</taxon>
    </lineage>
</organism>
<evidence type="ECO:0000313" key="3">
    <source>
        <dbReference type="Proteomes" id="UP000008237"/>
    </source>
</evidence>
<proteinExistence type="predicted"/>
<dbReference type="AlphaFoldDB" id="E2B393"/>
<feature type="compositionally biased region" description="Low complexity" evidence="1">
    <location>
        <begin position="1"/>
        <end position="11"/>
    </location>
</feature>
<protein>
    <submittedName>
        <fullName evidence="2">Uncharacterized protein</fullName>
    </submittedName>
</protein>
<feature type="compositionally biased region" description="Polar residues" evidence="1">
    <location>
        <begin position="12"/>
        <end position="26"/>
    </location>
</feature>
<name>E2B393_HARSA</name>
<evidence type="ECO:0000313" key="2">
    <source>
        <dbReference type="EMBL" id="EFN89771.1"/>
    </source>
</evidence>
<feature type="region of interest" description="Disordered" evidence="1">
    <location>
        <begin position="1"/>
        <end position="26"/>
    </location>
</feature>
<accession>E2B393</accession>